<dbReference type="InterPro" id="IPR018873">
    <property type="entry name" value="KilA-N_DNA-bd_domain"/>
</dbReference>
<evidence type="ECO:0000256" key="1">
    <source>
        <dbReference type="SAM" id="MobiDB-lite"/>
    </source>
</evidence>
<gene>
    <name evidence="3" type="ORF">D3868_27910</name>
</gene>
<dbReference type="AlphaFoldDB" id="A0A4D8QQX7"/>
<feature type="domain" description="KilA-N DNA-binding" evidence="2">
    <location>
        <begin position="63"/>
        <end position="146"/>
    </location>
</feature>
<evidence type="ECO:0000259" key="2">
    <source>
        <dbReference type="Pfam" id="PF10543"/>
    </source>
</evidence>
<feature type="compositionally biased region" description="Basic and acidic residues" evidence="1">
    <location>
        <begin position="37"/>
        <end position="49"/>
    </location>
</feature>
<feature type="region of interest" description="Disordered" evidence="1">
    <location>
        <begin position="1"/>
        <end position="49"/>
    </location>
</feature>
<dbReference type="Pfam" id="PF10543">
    <property type="entry name" value="ORF6N"/>
    <property type="match status" value="1"/>
</dbReference>
<feature type="compositionally biased region" description="Low complexity" evidence="1">
    <location>
        <begin position="9"/>
        <end position="20"/>
    </location>
</feature>
<name>A0A4D8QQX7_AZOBR</name>
<protein>
    <submittedName>
        <fullName evidence="3">ORF6N domain-containing protein</fullName>
    </submittedName>
</protein>
<dbReference type="Proteomes" id="UP000298774">
    <property type="component" value="Plasmid p3"/>
</dbReference>
<geneLocation type="plasmid" evidence="3 4">
    <name>p3</name>
</geneLocation>
<proteinExistence type="predicted"/>
<accession>A0A4D8QQX7</accession>
<keyword evidence="3" id="KW-0614">Plasmid</keyword>
<evidence type="ECO:0000313" key="3">
    <source>
        <dbReference type="EMBL" id="QCO12837.1"/>
    </source>
</evidence>
<organism evidence="3 4">
    <name type="scientific">Azospirillum brasilense</name>
    <dbReference type="NCBI Taxonomy" id="192"/>
    <lineage>
        <taxon>Bacteria</taxon>
        <taxon>Pseudomonadati</taxon>
        <taxon>Pseudomonadota</taxon>
        <taxon>Alphaproteobacteria</taxon>
        <taxon>Rhodospirillales</taxon>
        <taxon>Azospirillaceae</taxon>
        <taxon>Azospirillum</taxon>
    </lineage>
</organism>
<dbReference type="EMBL" id="CP032342">
    <property type="protein sequence ID" value="QCO12837.1"/>
    <property type="molecule type" value="Genomic_DNA"/>
</dbReference>
<reference evidence="3 4" key="1">
    <citation type="submission" date="2018-09" db="EMBL/GenBank/DDBJ databases">
        <title>Whole genome based analysis of evolution and adaptive divergence in Indian and Brazilian strains of Azospirillum brasilense.</title>
        <authorList>
            <person name="Singh C."/>
            <person name="Tripathi A.K."/>
        </authorList>
    </citation>
    <scope>NUCLEOTIDE SEQUENCE [LARGE SCALE GENOMIC DNA]</scope>
    <source>
        <strain evidence="3 4">MTCC4038</strain>
        <plasmid evidence="3 4">p3</plasmid>
    </source>
</reference>
<evidence type="ECO:0000313" key="4">
    <source>
        <dbReference type="Proteomes" id="UP000298774"/>
    </source>
</evidence>
<sequence>MRRPETKKPTTGLGLGTTPTSALNTYPRGQVMSDNMGHNEPESNRETGHGKVPVVASSDAAPIAYKGVPVMTTGRLAAAYETDEKVLQNNYSRNQVRFKEGVHLFKIVGKELRDLKTDPLWEGQFDKRAPALILWTERGARRHAKILDNDIAWSVFEELEDTYFAVKEERAISAKPAPRIAVAPVFKDFFSIGRLIGMDRNQAALGASRATRHLTGIDPLEMLGAQQLVAPQQEDDLSPTDIGVKLGGKSGIAVNNLLAQNGFQTGWRDSKNRPHWEPTDKGKPFAVWKDTAKKHSDGTPVRQLRWSAGIIRALETEIGNAKAVG</sequence>